<proteinExistence type="inferred from homology"/>
<dbReference type="PANTHER" id="PTHR43884:SF12">
    <property type="entry name" value="ISOVALERYL-COA DEHYDROGENASE, MITOCHONDRIAL-RELATED"/>
    <property type="match status" value="1"/>
</dbReference>
<evidence type="ECO:0000313" key="10">
    <source>
        <dbReference type="Proteomes" id="UP000199614"/>
    </source>
</evidence>
<dbReference type="Pfam" id="PF02771">
    <property type="entry name" value="Acyl-CoA_dh_N"/>
    <property type="match status" value="1"/>
</dbReference>
<dbReference type="SUPFAM" id="SSF47203">
    <property type="entry name" value="Acyl-CoA dehydrogenase C-terminal domain-like"/>
    <property type="match status" value="1"/>
</dbReference>
<evidence type="ECO:0000256" key="2">
    <source>
        <dbReference type="ARBA" id="ARBA00009347"/>
    </source>
</evidence>
<dbReference type="SUPFAM" id="SSF56645">
    <property type="entry name" value="Acyl-CoA dehydrogenase NM domain-like"/>
    <property type="match status" value="1"/>
</dbReference>
<feature type="domain" description="Acyl-CoA dehydrogenase/oxidase C-terminal" evidence="6">
    <location>
        <begin position="256"/>
        <end position="412"/>
    </location>
</feature>
<comment type="cofactor">
    <cofactor evidence="1 5">
        <name>FAD</name>
        <dbReference type="ChEBI" id="CHEBI:57692"/>
    </cofactor>
</comment>
<dbReference type="InterPro" id="IPR009100">
    <property type="entry name" value="AcylCoA_DH/oxidase_NM_dom_sf"/>
</dbReference>
<sequence>MTTVDDETAFQPICSEPPRIADRLHHDLIVPDEVRDVRRRVRDTAGRVVAPVAHRIANGDERIDGFPRDVFESLATDGLYRIPFGTDVGGEGLAHPAAATAVAVEELAYYSNSVAAIFDVHCILAGNALAQGSSAQRDQWLRPLVTGELIGSFATSEPGASSDLSPEAVRTTAVPDDDGWVLDGRKRWITNSVVAGVVIVLARTAAGLTTFIVPTDAQGVTIGTPDRKLGNRGQITADVILDRVRLGPEAVLGTEGGGLKIALQTLTYGRIGIAAAGVGLAQAAFDQMAAHLGTREAFGGPLAAKQHWQFLMADRATELEVARDLYLKAALRLDSGIPFPEPEAAMAKLFGTRLSADIARDAVQAFGGLGFTSRRGADDAPGPVEAIYRDSKIGEIYEGANEVQKWVIARQIFGREITG</sequence>
<dbReference type="InterPro" id="IPR046373">
    <property type="entry name" value="Acyl-CoA_Oxase/DH_mid-dom_sf"/>
</dbReference>
<evidence type="ECO:0000256" key="3">
    <source>
        <dbReference type="ARBA" id="ARBA00022630"/>
    </source>
</evidence>
<dbReference type="Gene3D" id="2.40.110.10">
    <property type="entry name" value="Butyryl-CoA Dehydrogenase, subunit A, domain 2"/>
    <property type="match status" value="1"/>
</dbReference>
<dbReference type="PANTHER" id="PTHR43884">
    <property type="entry name" value="ACYL-COA DEHYDROGENASE"/>
    <property type="match status" value="1"/>
</dbReference>
<feature type="domain" description="Acyl-CoA oxidase/dehydrogenase middle" evidence="7">
    <location>
        <begin position="152"/>
        <end position="244"/>
    </location>
</feature>
<dbReference type="InterPro" id="IPR013786">
    <property type="entry name" value="AcylCoA_DH/ox_N"/>
</dbReference>
<evidence type="ECO:0000259" key="8">
    <source>
        <dbReference type="Pfam" id="PF02771"/>
    </source>
</evidence>
<dbReference type="GO" id="GO:0003995">
    <property type="term" value="F:acyl-CoA dehydrogenase activity"/>
    <property type="evidence" value="ECO:0007669"/>
    <property type="project" value="TreeGrafter"/>
</dbReference>
<dbReference type="EMBL" id="FOUY01000038">
    <property type="protein sequence ID" value="SFO23202.1"/>
    <property type="molecule type" value="Genomic_DNA"/>
</dbReference>
<dbReference type="Proteomes" id="UP000199614">
    <property type="component" value="Unassembled WGS sequence"/>
</dbReference>
<reference evidence="9 10" key="1">
    <citation type="submission" date="2016-10" db="EMBL/GenBank/DDBJ databases">
        <authorList>
            <person name="de Groot N.N."/>
        </authorList>
    </citation>
    <scope>NUCLEOTIDE SEQUENCE [LARGE SCALE GENOMIC DNA]</scope>
    <source>
        <strain evidence="9 10">CGMCC 4.1877</strain>
    </source>
</reference>
<evidence type="ECO:0000256" key="1">
    <source>
        <dbReference type="ARBA" id="ARBA00001974"/>
    </source>
</evidence>
<dbReference type="InterPro" id="IPR009075">
    <property type="entry name" value="AcylCo_DH/oxidase_C"/>
</dbReference>
<keyword evidence="4 5" id="KW-0274">FAD</keyword>
<gene>
    <name evidence="9" type="ORF">SAMN05216207_103822</name>
</gene>
<dbReference type="Gene3D" id="1.20.140.10">
    <property type="entry name" value="Butyryl-CoA Dehydrogenase, subunit A, domain 3"/>
    <property type="match status" value="1"/>
</dbReference>
<organism evidence="9 10">
    <name type="scientific">Pseudonocardia ammonioxydans</name>
    <dbReference type="NCBI Taxonomy" id="260086"/>
    <lineage>
        <taxon>Bacteria</taxon>
        <taxon>Bacillati</taxon>
        <taxon>Actinomycetota</taxon>
        <taxon>Actinomycetes</taxon>
        <taxon>Pseudonocardiales</taxon>
        <taxon>Pseudonocardiaceae</taxon>
        <taxon>Pseudonocardia</taxon>
    </lineage>
</organism>
<dbReference type="GO" id="GO:0050660">
    <property type="term" value="F:flavin adenine dinucleotide binding"/>
    <property type="evidence" value="ECO:0007669"/>
    <property type="project" value="InterPro"/>
</dbReference>
<dbReference type="Gene3D" id="1.10.540.10">
    <property type="entry name" value="Acyl-CoA dehydrogenase/oxidase, N-terminal domain"/>
    <property type="match status" value="1"/>
</dbReference>
<evidence type="ECO:0000313" key="9">
    <source>
        <dbReference type="EMBL" id="SFO23202.1"/>
    </source>
</evidence>
<evidence type="ECO:0000256" key="5">
    <source>
        <dbReference type="RuleBase" id="RU362125"/>
    </source>
</evidence>
<keyword evidence="3 5" id="KW-0285">Flavoprotein</keyword>
<protein>
    <submittedName>
        <fullName evidence="9">Butyryl-CoA dehydrogenase</fullName>
    </submittedName>
</protein>
<evidence type="ECO:0000259" key="7">
    <source>
        <dbReference type="Pfam" id="PF02770"/>
    </source>
</evidence>
<dbReference type="STRING" id="260086.SAMN05216207_103822"/>
<dbReference type="Pfam" id="PF02770">
    <property type="entry name" value="Acyl-CoA_dh_M"/>
    <property type="match status" value="1"/>
</dbReference>
<keyword evidence="5" id="KW-0560">Oxidoreductase</keyword>
<dbReference type="RefSeq" id="WP_218162942.1">
    <property type="nucleotide sequence ID" value="NZ_FOUY01000038.1"/>
</dbReference>
<feature type="domain" description="Acyl-CoA dehydrogenase/oxidase N-terminal" evidence="8">
    <location>
        <begin position="32"/>
        <end position="148"/>
    </location>
</feature>
<evidence type="ECO:0000259" key="6">
    <source>
        <dbReference type="Pfam" id="PF00441"/>
    </source>
</evidence>
<dbReference type="InterPro" id="IPR036250">
    <property type="entry name" value="AcylCo_DH-like_C"/>
</dbReference>
<dbReference type="InterPro" id="IPR006091">
    <property type="entry name" value="Acyl-CoA_Oxase/DH_mid-dom"/>
</dbReference>
<dbReference type="InterPro" id="IPR037069">
    <property type="entry name" value="AcylCoA_DH/ox_N_sf"/>
</dbReference>
<accession>A0A1I5FHM4</accession>
<dbReference type="AlphaFoldDB" id="A0A1I5FHM4"/>
<dbReference type="Pfam" id="PF00441">
    <property type="entry name" value="Acyl-CoA_dh_1"/>
    <property type="match status" value="1"/>
</dbReference>
<evidence type="ECO:0000256" key="4">
    <source>
        <dbReference type="ARBA" id="ARBA00022827"/>
    </source>
</evidence>
<keyword evidence="10" id="KW-1185">Reference proteome</keyword>
<comment type="similarity">
    <text evidence="2 5">Belongs to the acyl-CoA dehydrogenase family.</text>
</comment>
<dbReference type="FunFam" id="1.20.140.10:FF:000004">
    <property type="entry name" value="Acyl-CoA dehydrogenase FadE25"/>
    <property type="match status" value="1"/>
</dbReference>
<name>A0A1I5FHM4_PSUAM</name>